<proteinExistence type="inferred from homology"/>
<dbReference type="InterPro" id="IPR013538">
    <property type="entry name" value="ASHA1/2-like_C"/>
</dbReference>
<accession>A0A512RFH3</accession>
<evidence type="ECO:0000313" key="4">
    <source>
        <dbReference type="Proteomes" id="UP000321436"/>
    </source>
</evidence>
<reference evidence="3 4" key="1">
    <citation type="submission" date="2019-07" db="EMBL/GenBank/DDBJ databases">
        <title>Whole genome shotgun sequence of Chitinophaga cymbidii NBRC 109752.</title>
        <authorList>
            <person name="Hosoyama A."/>
            <person name="Uohara A."/>
            <person name="Ohji S."/>
            <person name="Ichikawa N."/>
        </authorList>
    </citation>
    <scope>NUCLEOTIDE SEQUENCE [LARGE SCALE GENOMIC DNA]</scope>
    <source>
        <strain evidence="3 4">NBRC 109752</strain>
    </source>
</reference>
<name>A0A512RFH3_9BACT</name>
<dbReference type="EMBL" id="BKAU01000001">
    <property type="protein sequence ID" value="GEP94455.1"/>
    <property type="molecule type" value="Genomic_DNA"/>
</dbReference>
<dbReference type="Proteomes" id="UP000321436">
    <property type="component" value="Unassembled WGS sequence"/>
</dbReference>
<sequence>MKNDHQTKEAGRIVDVTREINAPVEAVWKALTDAKELERWFPLHASVQPGEAVELSWGDKVDWRMEIEEERDLSYLRLGYGQEHHSIVSPEPRRLAVEFFLEAKQGKTMLRIVHAGFGGGRNWDDMYDGVRRGWDTESLSLKHYLEHHAGKDRLVALARRKSKKSHEEIWNILVNGRLSAGEENYVYTTPLGEEYAGSLVYLNPPQDLCGTIPALNNAMFRLMLDRYAPDADIVVWAWIGAYDVPAEQIREIEKKWQAQLDALI</sequence>
<protein>
    <recommendedName>
        <fullName evidence="2">Activator of Hsp90 ATPase homologue 1/2-like C-terminal domain-containing protein</fullName>
    </recommendedName>
</protein>
<feature type="domain" description="Activator of Hsp90 ATPase homologue 1/2-like C-terminal" evidence="2">
    <location>
        <begin position="21"/>
        <end position="146"/>
    </location>
</feature>
<evidence type="ECO:0000256" key="1">
    <source>
        <dbReference type="ARBA" id="ARBA00006817"/>
    </source>
</evidence>
<keyword evidence="4" id="KW-1185">Reference proteome</keyword>
<comment type="similarity">
    <text evidence="1">Belongs to the AHA1 family.</text>
</comment>
<dbReference type="Pfam" id="PF08327">
    <property type="entry name" value="AHSA1"/>
    <property type="match status" value="1"/>
</dbReference>
<dbReference type="AlphaFoldDB" id="A0A512RFH3"/>
<dbReference type="CDD" id="cd07814">
    <property type="entry name" value="SRPBCC_CalC_Aha1-like"/>
    <property type="match status" value="1"/>
</dbReference>
<dbReference type="Gene3D" id="3.30.530.20">
    <property type="match status" value="1"/>
</dbReference>
<dbReference type="SUPFAM" id="SSF55961">
    <property type="entry name" value="Bet v1-like"/>
    <property type="match status" value="1"/>
</dbReference>
<dbReference type="RefSeq" id="WP_186830879.1">
    <property type="nucleotide sequence ID" value="NZ_BKAU01000001.1"/>
</dbReference>
<evidence type="ECO:0000313" key="3">
    <source>
        <dbReference type="EMBL" id="GEP94455.1"/>
    </source>
</evidence>
<gene>
    <name evidence="3" type="ORF">CCY01nite_07150</name>
</gene>
<dbReference type="InterPro" id="IPR023393">
    <property type="entry name" value="START-like_dom_sf"/>
</dbReference>
<evidence type="ECO:0000259" key="2">
    <source>
        <dbReference type="Pfam" id="PF08327"/>
    </source>
</evidence>
<organism evidence="3 4">
    <name type="scientific">Chitinophaga cymbidii</name>
    <dbReference type="NCBI Taxonomy" id="1096750"/>
    <lineage>
        <taxon>Bacteria</taxon>
        <taxon>Pseudomonadati</taxon>
        <taxon>Bacteroidota</taxon>
        <taxon>Chitinophagia</taxon>
        <taxon>Chitinophagales</taxon>
        <taxon>Chitinophagaceae</taxon>
        <taxon>Chitinophaga</taxon>
    </lineage>
</organism>
<comment type="caution">
    <text evidence="3">The sequence shown here is derived from an EMBL/GenBank/DDBJ whole genome shotgun (WGS) entry which is preliminary data.</text>
</comment>